<dbReference type="InterPro" id="IPR027843">
    <property type="entry name" value="DUF4440"/>
</dbReference>
<gene>
    <name evidence="2" type="ORF">SAMN05660691_00584</name>
</gene>
<name>A0A1H6JPF2_9GAMM</name>
<evidence type="ECO:0000313" key="2">
    <source>
        <dbReference type="EMBL" id="SEH64350.1"/>
    </source>
</evidence>
<dbReference type="InterPro" id="IPR032710">
    <property type="entry name" value="NTF2-like_dom_sf"/>
</dbReference>
<dbReference type="SUPFAM" id="SSF54427">
    <property type="entry name" value="NTF2-like"/>
    <property type="match status" value="1"/>
</dbReference>
<dbReference type="Gene3D" id="3.10.450.50">
    <property type="match status" value="1"/>
</dbReference>
<keyword evidence="2" id="KW-0413">Isomerase</keyword>
<evidence type="ECO:0000259" key="1">
    <source>
        <dbReference type="Pfam" id="PF14534"/>
    </source>
</evidence>
<dbReference type="STRING" id="173990.SAMN05660691_00584"/>
<dbReference type="RefSeq" id="WP_092790049.1">
    <property type="nucleotide sequence ID" value="NZ_FNXF01000002.1"/>
</dbReference>
<proteinExistence type="predicted"/>
<dbReference type="EMBL" id="FNXF01000002">
    <property type="protein sequence ID" value="SEH64350.1"/>
    <property type="molecule type" value="Genomic_DNA"/>
</dbReference>
<accession>A0A1H6JPF2</accession>
<keyword evidence="3" id="KW-1185">Reference proteome</keyword>
<dbReference type="Pfam" id="PF14534">
    <property type="entry name" value="DUF4440"/>
    <property type="match status" value="1"/>
</dbReference>
<feature type="domain" description="DUF4440" evidence="1">
    <location>
        <begin position="27"/>
        <end position="138"/>
    </location>
</feature>
<dbReference type="Proteomes" id="UP000199371">
    <property type="component" value="Unassembled WGS sequence"/>
</dbReference>
<organism evidence="2 3">
    <name type="scientific">Rheinheimera pacifica</name>
    <dbReference type="NCBI Taxonomy" id="173990"/>
    <lineage>
        <taxon>Bacteria</taxon>
        <taxon>Pseudomonadati</taxon>
        <taxon>Pseudomonadota</taxon>
        <taxon>Gammaproteobacteria</taxon>
        <taxon>Chromatiales</taxon>
        <taxon>Chromatiaceae</taxon>
        <taxon>Rheinheimera</taxon>
    </lineage>
</organism>
<dbReference type="AlphaFoldDB" id="A0A1H6JPF2"/>
<sequence>MTTKQVCQPAESPLWQGEFSEQDKHDIEQLRAGQAAAIVAGDASAYAELCSDDIQLLIPSKELVSGKTAFLQVEQALFRSASFTGFEKQPALVVRSGDLAYEVGVQQVQIKNQADAAGVYAARQKYTHIFRCTRQGWRFAVLMSNPNE</sequence>
<dbReference type="GO" id="GO:0016853">
    <property type="term" value="F:isomerase activity"/>
    <property type="evidence" value="ECO:0007669"/>
    <property type="project" value="UniProtKB-KW"/>
</dbReference>
<evidence type="ECO:0000313" key="3">
    <source>
        <dbReference type="Proteomes" id="UP000199371"/>
    </source>
</evidence>
<reference evidence="3" key="1">
    <citation type="submission" date="2016-10" db="EMBL/GenBank/DDBJ databases">
        <authorList>
            <person name="Varghese N."/>
            <person name="Submissions S."/>
        </authorList>
    </citation>
    <scope>NUCLEOTIDE SEQUENCE [LARGE SCALE GENOMIC DNA]</scope>
    <source>
        <strain evidence="3">DSM 17616</strain>
    </source>
</reference>
<protein>
    <submittedName>
        <fullName evidence="2">Ketosteroid isomerase homolog</fullName>
    </submittedName>
</protein>